<sequence>MLTKPISSTKNQTQLIKPISSSTKNQTKLIKTSIATTSHKLNTSLKALQVNMT</sequence>
<dbReference type="Proteomes" id="UP000029120">
    <property type="component" value="Unassembled WGS sequence"/>
</dbReference>
<accession>A0A087G2N5</accession>
<dbReference type="EMBL" id="KL971838">
    <property type="protein sequence ID" value="KFK24137.1"/>
    <property type="molecule type" value="Genomic_DNA"/>
</dbReference>
<proteinExistence type="predicted"/>
<reference evidence="3" key="1">
    <citation type="journal article" date="2015" name="Nat. Plants">
        <title>Genome expansion of Arabis alpina linked with retrotransposition and reduced symmetric DNA methylation.</title>
        <authorList>
            <person name="Willing E.M."/>
            <person name="Rawat V."/>
            <person name="Mandakova T."/>
            <person name="Maumus F."/>
            <person name="James G.V."/>
            <person name="Nordstroem K.J."/>
            <person name="Becker C."/>
            <person name="Warthmann N."/>
            <person name="Chica C."/>
            <person name="Szarzynska B."/>
            <person name="Zytnicki M."/>
            <person name="Albani M.C."/>
            <person name="Kiefer C."/>
            <person name="Bergonzi S."/>
            <person name="Castaings L."/>
            <person name="Mateos J.L."/>
            <person name="Berns M.C."/>
            <person name="Bujdoso N."/>
            <person name="Piofczyk T."/>
            <person name="de Lorenzo L."/>
            <person name="Barrero-Sicilia C."/>
            <person name="Mateos I."/>
            <person name="Piednoel M."/>
            <person name="Hagmann J."/>
            <person name="Chen-Min-Tao R."/>
            <person name="Iglesias-Fernandez R."/>
            <person name="Schuster S.C."/>
            <person name="Alonso-Blanco C."/>
            <person name="Roudier F."/>
            <person name="Carbonero P."/>
            <person name="Paz-Ares J."/>
            <person name="Davis S.J."/>
            <person name="Pecinka A."/>
            <person name="Quesneville H."/>
            <person name="Colot V."/>
            <person name="Lysak M.A."/>
            <person name="Weigel D."/>
            <person name="Coupland G."/>
            <person name="Schneeberger K."/>
        </authorList>
    </citation>
    <scope>NUCLEOTIDE SEQUENCE [LARGE SCALE GENOMIC DNA]</scope>
    <source>
        <strain evidence="3">cv. Pajares</strain>
    </source>
</reference>
<protein>
    <submittedName>
        <fullName evidence="2">Uncharacterized protein</fullName>
    </submittedName>
</protein>
<name>A0A087G2N5_ARAAL</name>
<evidence type="ECO:0000313" key="3">
    <source>
        <dbReference type="Proteomes" id="UP000029120"/>
    </source>
</evidence>
<evidence type="ECO:0000313" key="2">
    <source>
        <dbReference type="EMBL" id="KFK24137.1"/>
    </source>
</evidence>
<evidence type="ECO:0000256" key="1">
    <source>
        <dbReference type="SAM" id="MobiDB-lite"/>
    </source>
</evidence>
<dbReference type="AlphaFoldDB" id="A0A087G2N5"/>
<feature type="region of interest" description="Disordered" evidence="1">
    <location>
        <begin position="1"/>
        <end position="22"/>
    </location>
</feature>
<keyword evidence="3" id="KW-1185">Reference proteome</keyword>
<dbReference type="Gramene" id="KFK24137">
    <property type="protein sequence ID" value="KFK24137"/>
    <property type="gene ID" value="AALP_AAs68319U000300"/>
</dbReference>
<gene>
    <name evidence="2" type="ORF">AALP_AAs68319U000300</name>
</gene>
<organism evidence="2 3">
    <name type="scientific">Arabis alpina</name>
    <name type="common">Alpine rock-cress</name>
    <dbReference type="NCBI Taxonomy" id="50452"/>
    <lineage>
        <taxon>Eukaryota</taxon>
        <taxon>Viridiplantae</taxon>
        <taxon>Streptophyta</taxon>
        <taxon>Embryophyta</taxon>
        <taxon>Tracheophyta</taxon>
        <taxon>Spermatophyta</taxon>
        <taxon>Magnoliopsida</taxon>
        <taxon>eudicotyledons</taxon>
        <taxon>Gunneridae</taxon>
        <taxon>Pentapetalae</taxon>
        <taxon>rosids</taxon>
        <taxon>malvids</taxon>
        <taxon>Brassicales</taxon>
        <taxon>Brassicaceae</taxon>
        <taxon>Arabideae</taxon>
        <taxon>Arabis</taxon>
    </lineage>
</organism>